<evidence type="ECO:0000256" key="6">
    <source>
        <dbReference type="ARBA" id="ARBA00023306"/>
    </source>
</evidence>
<feature type="domain" description="Anaphase-promoting complex subunit 5" evidence="7">
    <location>
        <begin position="283"/>
        <end position="382"/>
    </location>
</feature>
<keyword evidence="4" id="KW-0498">Mitosis</keyword>
<dbReference type="GO" id="GO:0005680">
    <property type="term" value="C:anaphase-promoting complex"/>
    <property type="evidence" value="ECO:0007669"/>
    <property type="project" value="InterPro"/>
</dbReference>
<accession>A0AA89AMI2</accession>
<evidence type="ECO:0000256" key="2">
    <source>
        <dbReference type="ARBA" id="ARBA00016066"/>
    </source>
</evidence>
<keyword evidence="9" id="KW-1185">Reference proteome</keyword>
<evidence type="ECO:0000256" key="3">
    <source>
        <dbReference type="ARBA" id="ARBA00022618"/>
    </source>
</evidence>
<evidence type="ECO:0000256" key="5">
    <source>
        <dbReference type="ARBA" id="ARBA00022786"/>
    </source>
</evidence>
<comment type="similarity">
    <text evidence="1">Belongs to the APC5 family.</text>
</comment>
<dbReference type="GO" id="GO:0045842">
    <property type="term" value="P:positive regulation of mitotic metaphase/anaphase transition"/>
    <property type="evidence" value="ECO:0007669"/>
    <property type="project" value="TreeGrafter"/>
</dbReference>
<protein>
    <recommendedName>
        <fullName evidence="2">Anaphase-promoting complex subunit 5</fullName>
    </recommendedName>
</protein>
<dbReference type="InterPro" id="IPR037679">
    <property type="entry name" value="Apc5"/>
</dbReference>
<organism evidence="8 9">
    <name type="scientific">Escallonia herrerae</name>
    <dbReference type="NCBI Taxonomy" id="1293975"/>
    <lineage>
        <taxon>Eukaryota</taxon>
        <taxon>Viridiplantae</taxon>
        <taxon>Streptophyta</taxon>
        <taxon>Embryophyta</taxon>
        <taxon>Tracheophyta</taxon>
        <taxon>Spermatophyta</taxon>
        <taxon>Magnoliopsida</taxon>
        <taxon>eudicotyledons</taxon>
        <taxon>Gunneridae</taxon>
        <taxon>Pentapetalae</taxon>
        <taxon>asterids</taxon>
        <taxon>campanulids</taxon>
        <taxon>Escalloniales</taxon>
        <taxon>Escalloniaceae</taxon>
        <taxon>Escallonia</taxon>
    </lineage>
</organism>
<sequence>MPFHTEGEGVCHLLTNVGAYCKEAYSSHPLYESSCSDDSNAGSEALLGYENMDLEDFVFEKVTEDMESRKRSKERVSFHNYAPKALSRLVEGGLKEMAVVAMLILAAARSFRICEGWQATTKFSSDRFLISSDWEEIFQIVCRFHMPRPLYEHGPICLESWRWRRGNFLLSEHVAYGWLSSASERWRAILASDSKQLVVSGGPKLKQFGKHRESSLFANLPNDTLRGANTSSGVFLRTDWQIQGYSLEQAGVVEKHASSFPLNAFESILKQLQKLAPELHTVHFLRYLNSLYHDNYSAALENLHRYFDYSAGTEGFAFAPPTSSNRSGRYEIALLCLGMMHFHFGHPKQALEVLTEAVQVSQQHSDDNCLAYTLTAISNFLSEIGALNATGILRSSYSPFSSIRTSLSVQQQLFILLTRSLKRAESLKLKRLVASNHLAIAKFDLTHVQRPLLSFGPKASMKLRTLPPNVCKELRLCSHLITEFGAESSIMTTEGALSTSWLKNLKKPRGSLVLSQENVSGSDTFYFCAQQSSIPGSVQQLLGSSYLVRATSWEMYGSAPLAQINALAFATCFADTSSSADLALAYAKLIQHLALSKGYEESVMVVAVVAVNGLAGGHEAFAALKIAEEKFLSVSKSRIQLVKLQLLHQRAFHRGHLKLAQQLCDELGTLASCTTGVDMELKTEASIRHARTLLAANQFSQVTPRRLVANDWLFDRRPQLKEGSAAHCSGDAAMTGCRLMSINAALVAHSLFCMCYKFNLQVENATVLLLFAEIHKRSGNAVLGIPYALASLSFCQSFNLDLLKASATLTLAELWLSLGSSHAKRALYLLHGAFPMIFGHGGLELRARANIAEAKCYLSDPSFSVFEDSEVVLEPLRQASEELEVLELPFAISSSTSSIQQQSPTGLTTFFVDLEATSY</sequence>
<dbReference type="AlphaFoldDB" id="A0AA89AMI2"/>
<dbReference type="Proteomes" id="UP001188597">
    <property type="component" value="Unassembled WGS sequence"/>
</dbReference>
<evidence type="ECO:0000256" key="4">
    <source>
        <dbReference type="ARBA" id="ARBA00022776"/>
    </source>
</evidence>
<evidence type="ECO:0000259" key="7">
    <source>
        <dbReference type="Pfam" id="PF12862"/>
    </source>
</evidence>
<evidence type="ECO:0000313" key="9">
    <source>
        <dbReference type="Proteomes" id="UP001188597"/>
    </source>
</evidence>
<evidence type="ECO:0000313" key="8">
    <source>
        <dbReference type="EMBL" id="KAK3006046.1"/>
    </source>
</evidence>
<keyword evidence="3" id="KW-0132">Cell division</keyword>
<dbReference type="EMBL" id="JAVXUP010002047">
    <property type="protein sequence ID" value="KAK3006046.1"/>
    <property type="molecule type" value="Genomic_DNA"/>
</dbReference>
<reference evidence="8" key="1">
    <citation type="submission" date="2022-12" db="EMBL/GenBank/DDBJ databases">
        <title>Draft genome assemblies for two species of Escallonia (Escalloniales).</title>
        <authorList>
            <person name="Chanderbali A."/>
            <person name="Dervinis C."/>
            <person name="Anghel I."/>
            <person name="Soltis D."/>
            <person name="Soltis P."/>
            <person name="Zapata F."/>
        </authorList>
    </citation>
    <scope>NUCLEOTIDE SEQUENCE</scope>
    <source>
        <strain evidence="8">UCBG64.0493</strain>
        <tissue evidence="8">Leaf</tissue>
    </source>
</reference>
<dbReference type="GO" id="GO:0031145">
    <property type="term" value="P:anaphase-promoting complex-dependent catabolic process"/>
    <property type="evidence" value="ECO:0007669"/>
    <property type="project" value="TreeGrafter"/>
</dbReference>
<dbReference type="PANTHER" id="PTHR12830">
    <property type="entry name" value="ANAPHASE-PROMOTING COMPLEX SUBUNIT 5"/>
    <property type="match status" value="1"/>
</dbReference>
<dbReference type="GO" id="GO:0070979">
    <property type="term" value="P:protein K11-linked ubiquitination"/>
    <property type="evidence" value="ECO:0007669"/>
    <property type="project" value="TreeGrafter"/>
</dbReference>
<dbReference type="InterPro" id="IPR026000">
    <property type="entry name" value="Apc5_dom"/>
</dbReference>
<name>A0AA89AMI2_9ASTE</name>
<comment type="caution">
    <text evidence="8">The sequence shown here is derived from an EMBL/GenBank/DDBJ whole genome shotgun (WGS) entry which is preliminary data.</text>
</comment>
<gene>
    <name evidence="8" type="ORF">RJ639_017336</name>
</gene>
<keyword evidence="5" id="KW-0833">Ubl conjugation pathway</keyword>
<dbReference type="GO" id="GO:0051301">
    <property type="term" value="P:cell division"/>
    <property type="evidence" value="ECO:0007669"/>
    <property type="project" value="UniProtKB-KW"/>
</dbReference>
<dbReference type="Pfam" id="PF12862">
    <property type="entry name" value="ANAPC5"/>
    <property type="match status" value="1"/>
</dbReference>
<evidence type="ECO:0000256" key="1">
    <source>
        <dbReference type="ARBA" id="ARBA00007450"/>
    </source>
</evidence>
<keyword evidence="6" id="KW-0131">Cell cycle</keyword>
<proteinExistence type="inferred from homology"/>
<dbReference type="PANTHER" id="PTHR12830:SF9">
    <property type="entry name" value="ANAPHASE-PROMOTING COMPLEX SUBUNIT 5"/>
    <property type="match status" value="1"/>
</dbReference>